<dbReference type="AlphaFoldDB" id="A0A838XZC4"/>
<dbReference type="RefSeq" id="WP_181834993.1">
    <property type="nucleotide sequence ID" value="NZ_JACERN010000017.1"/>
</dbReference>
<organism evidence="1 2">
    <name type="scientific">Aquitalea aquatica</name>
    <dbReference type="NCBI Taxonomy" id="3044273"/>
    <lineage>
        <taxon>Bacteria</taxon>
        <taxon>Pseudomonadati</taxon>
        <taxon>Pseudomonadota</taxon>
        <taxon>Betaproteobacteria</taxon>
        <taxon>Neisseriales</taxon>
        <taxon>Chromobacteriaceae</taxon>
        <taxon>Aquitalea</taxon>
    </lineage>
</organism>
<comment type="caution">
    <text evidence="1">The sequence shown here is derived from an EMBL/GenBank/DDBJ whole genome shotgun (WGS) entry which is preliminary data.</text>
</comment>
<accession>A0A838XZC4</accession>
<evidence type="ECO:0000313" key="1">
    <source>
        <dbReference type="EMBL" id="MBA4707746.1"/>
    </source>
</evidence>
<evidence type="ECO:0000313" key="2">
    <source>
        <dbReference type="Proteomes" id="UP000545606"/>
    </source>
</evidence>
<sequence length="270" mass="29948">MQLDQSTSMQKFERWADTEIGPLEDAPAYITSTRLALRNIARGAWEAALAESAERSAAFLLLLAACNRIEADAEEGETDDGLAVTIPLDLWHQFTAALDHARAPDSVEVQGIEPYHSTMQLAEMVLSDCGHSTVISDRLQRRVAERIQRHLDGMQAMPPIPAQLAEAQSPGGIYAIRYRDNFDGEGDVVYMIAKRHEDGSWTEEDSGKRLLEYQGDEILQAWPLNDAAPLVSGVPIAWRDAIKQAAESLEDNYCHESARQLRALLSMSTE</sequence>
<dbReference type="Proteomes" id="UP000545606">
    <property type="component" value="Unassembled WGS sequence"/>
</dbReference>
<protein>
    <submittedName>
        <fullName evidence="1">Uncharacterized protein</fullName>
    </submittedName>
</protein>
<dbReference type="EMBL" id="JACERN010000017">
    <property type="protein sequence ID" value="MBA4707746.1"/>
    <property type="molecule type" value="Genomic_DNA"/>
</dbReference>
<proteinExistence type="predicted"/>
<keyword evidence="2" id="KW-1185">Reference proteome</keyword>
<reference evidence="1 2" key="1">
    <citation type="submission" date="2020-07" db="EMBL/GenBank/DDBJ databases">
        <title>Draft genome sequence of violacein-producing bacteria and related species.</title>
        <authorList>
            <person name="Wilson H.S."/>
            <person name="De Leon M.E."/>
        </authorList>
    </citation>
    <scope>NUCLEOTIDE SEQUENCE [LARGE SCALE GENOMIC DNA]</scope>
    <source>
        <strain evidence="1 2">HSC-21Su07</strain>
    </source>
</reference>
<gene>
    <name evidence="1" type="ORF">H2Z84_04990</name>
</gene>
<name>A0A838XZC4_9NEIS</name>